<sequence>MQPAHQSQQILTLMQQRGGYLTSQEVAEAKLPKVALTRLLRSHQIERVERGVYRLPDTGSTPLIAAERQDLLAVQLRYPAALPCLISALHLHGLTTTRPARLQFAVQNNRTPLQSEHLPVETFYFSAKYYQTGQQHLDVGTRTLLTYTPEKTLLDLLRYAPKFGRELYLEGLKKYLKNHRSPYALMQLAGQLGSDKELLRDLEVLSHDQDH</sequence>
<evidence type="ECO:0008006" key="5">
    <source>
        <dbReference type="Google" id="ProtNLM"/>
    </source>
</evidence>
<comment type="caution">
    <text evidence="3">The sequence shown here is derived from an EMBL/GenBank/DDBJ whole genome shotgun (WGS) entry which is preliminary data.</text>
</comment>
<name>A0ABP9VIF9_9DEIO</name>
<gene>
    <name evidence="3" type="ORF">Dxin01_04211</name>
</gene>
<accession>A0ABP9VIF9</accession>
<dbReference type="RefSeq" id="WP_353544395.1">
    <property type="nucleotide sequence ID" value="NZ_BAABRN010000124.1"/>
</dbReference>
<keyword evidence="4" id="KW-1185">Reference proteome</keyword>
<protein>
    <recommendedName>
        <fullName evidence="5">Transcriptional regulator</fullName>
    </recommendedName>
</protein>
<reference evidence="3 4" key="1">
    <citation type="submission" date="2024-02" db="EMBL/GenBank/DDBJ databases">
        <title>Deinococcus xinjiangensis NBRC 107630.</title>
        <authorList>
            <person name="Ichikawa N."/>
            <person name="Katano-Makiyama Y."/>
            <person name="Hidaka K."/>
        </authorList>
    </citation>
    <scope>NUCLEOTIDE SEQUENCE [LARGE SCALE GENOMIC DNA]</scope>
    <source>
        <strain evidence="3 4">NBRC 107630</strain>
    </source>
</reference>
<organism evidence="3 4">
    <name type="scientific">Deinococcus xinjiangensis</name>
    <dbReference type="NCBI Taxonomy" id="457454"/>
    <lineage>
        <taxon>Bacteria</taxon>
        <taxon>Thermotogati</taxon>
        <taxon>Deinococcota</taxon>
        <taxon>Deinococci</taxon>
        <taxon>Deinococcales</taxon>
        <taxon>Deinococcaceae</taxon>
        <taxon>Deinococcus</taxon>
    </lineage>
</organism>
<proteinExistence type="predicted"/>
<dbReference type="Pfam" id="PF13338">
    <property type="entry name" value="AbiEi_4"/>
    <property type="match status" value="1"/>
</dbReference>
<dbReference type="InterPro" id="IPR018547">
    <property type="entry name" value="AbiEi_C"/>
</dbReference>
<evidence type="ECO:0000313" key="4">
    <source>
        <dbReference type="Proteomes" id="UP001458946"/>
    </source>
</evidence>
<evidence type="ECO:0000259" key="2">
    <source>
        <dbReference type="Pfam" id="PF13338"/>
    </source>
</evidence>
<feature type="domain" description="AbiEi antitoxin C-terminal" evidence="1">
    <location>
        <begin position="85"/>
        <end position="164"/>
    </location>
</feature>
<dbReference type="Proteomes" id="UP001458946">
    <property type="component" value="Unassembled WGS sequence"/>
</dbReference>
<feature type="domain" description="AbiEi antitoxin N-terminal" evidence="2">
    <location>
        <begin position="8"/>
        <end position="56"/>
    </location>
</feature>
<evidence type="ECO:0000313" key="3">
    <source>
        <dbReference type="EMBL" id="GAA5504441.1"/>
    </source>
</evidence>
<evidence type="ECO:0000259" key="1">
    <source>
        <dbReference type="Pfam" id="PF09407"/>
    </source>
</evidence>
<dbReference type="Pfam" id="PF09407">
    <property type="entry name" value="AbiEi_1"/>
    <property type="match status" value="1"/>
</dbReference>
<dbReference type="EMBL" id="BAABRN010000124">
    <property type="protein sequence ID" value="GAA5504441.1"/>
    <property type="molecule type" value="Genomic_DNA"/>
</dbReference>
<dbReference type="InterPro" id="IPR025159">
    <property type="entry name" value="AbiEi_N"/>
</dbReference>